<dbReference type="InterPro" id="IPR005252">
    <property type="entry name" value="CoaBC"/>
</dbReference>
<reference evidence="7" key="1">
    <citation type="submission" date="2021-01" db="EMBL/GenBank/DDBJ databases">
        <title>Marivirga sp. nov., isolated from intertidal surface sediments.</title>
        <authorList>
            <person name="Zhang M."/>
        </authorList>
    </citation>
    <scope>NUCLEOTIDE SEQUENCE</scope>
    <source>
        <strain evidence="7">SM1354</strain>
    </source>
</reference>
<comment type="cofactor">
    <cofactor evidence="3">
        <name>Mg(2+)</name>
        <dbReference type="ChEBI" id="CHEBI:18420"/>
    </cofactor>
</comment>
<dbReference type="GO" id="GO:0015937">
    <property type="term" value="P:coenzyme A biosynthetic process"/>
    <property type="evidence" value="ECO:0007669"/>
    <property type="project" value="UniProtKB-UniRule"/>
</dbReference>
<comment type="similarity">
    <text evidence="3 4">In the C-terminal section; belongs to the PPC synthetase family.</text>
</comment>
<feature type="binding site" evidence="3">
    <location>
        <position position="326"/>
    </location>
    <ligand>
        <name>CTP</name>
        <dbReference type="ChEBI" id="CHEBI:37563"/>
    </ligand>
</feature>
<protein>
    <recommendedName>
        <fullName evidence="3">Coenzyme A biosynthesis bifunctional protein CoaBC</fullName>
    </recommendedName>
    <alternativeName>
        <fullName evidence="3">DNA/pantothenate metabolism flavoprotein</fullName>
    </alternativeName>
    <alternativeName>
        <fullName evidence="3">Phosphopantothenoylcysteine synthetase/decarboxylase</fullName>
        <shortName evidence="3">PPCS-PPCDC</shortName>
    </alternativeName>
    <domain>
        <recommendedName>
            <fullName evidence="3">Phosphopantothenoylcysteine decarboxylase</fullName>
            <shortName evidence="3">PPC decarboxylase</shortName>
            <shortName evidence="3">PPC-DC</shortName>
            <ecNumber evidence="3">4.1.1.36</ecNumber>
        </recommendedName>
        <alternativeName>
            <fullName evidence="3">CoaC</fullName>
        </alternativeName>
    </domain>
    <domain>
        <recommendedName>
            <fullName evidence="3">Phosphopantothenate--cysteine ligase</fullName>
            <ecNumber evidence="3">6.3.2.5</ecNumber>
        </recommendedName>
        <alternativeName>
            <fullName evidence="3">CoaB</fullName>
        </alternativeName>
        <alternativeName>
            <fullName evidence="3">Phosphopantothenoylcysteine synthetase</fullName>
            <shortName evidence="3">PPC synthetase</shortName>
            <shortName evidence="3">PPC-S</shortName>
        </alternativeName>
    </domain>
</protein>
<keyword evidence="3 4" id="KW-0436">Ligase</keyword>
<dbReference type="Pfam" id="PF04127">
    <property type="entry name" value="DFP"/>
    <property type="match status" value="1"/>
</dbReference>
<evidence type="ECO:0000256" key="4">
    <source>
        <dbReference type="RuleBase" id="RU364078"/>
    </source>
</evidence>
<comment type="caution">
    <text evidence="3">Lacks conserved residue(s) required for the propagation of feature annotation.</text>
</comment>
<evidence type="ECO:0000313" key="8">
    <source>
        <dbReference type="Proteomes" id="UP000642920"/>
    </source>
</evidence>
<dbReference type="SUPFAM" id="SSF102645">
    <property type="entry name" value="CoaB-like"/>
    <property type="match status" value="1"/>
</dbReference>
<feature type="binding site" evidence="3">
    <location>
        <position position="279"/>
    </location>
    <ligand>
        <name>CTP</name>
        <dbReference type="ChEBI" id="CHEBI:37563"/>
    </ligand>
</feature>
<evidence type="ECO:0000259" key="6">
    <source>
        <dbReference type="Pfam" id="PF04127"/>
    </source>
</evidence>
<comment type="cofactor">
    <cofactor evidence="3">
        <name>FMN</name>
        <dbReference type="ChEBI" id="CHEBI:58210"/>
    </cofactor>
    <text evidence="3">Binds 1 FMN per subunit.</text>
</comment>
<comment type="caution">
    <text evidence="7">The sequence shown here is derived from an EMBL/GenBank/DDBJ whole genome shotgun (WGS) entry which is preliminary data.</text>
</comment>
<dbReference type="GO" id="GO:0004633">
    <property type="term" value="F:phosphopantothenoylcysteine decarboxylase activity"/>
    <property type="evidence" value="ECO:0007669"/>
    <property type="project" value="UniProtKB-UniRule"/>
</dbReference>
<feature type="region of interest" description="Phosphopantothenoylcysteine decarboxylase" evidence="3">
    <location>
        <begin position="1"/>
        <end position="189"/>
    </location>
</feature>
<evidence type="ECO:0000313" key="7">
    <source>
        <dbReference type="EMBL" id="MBL0765403.1"/>
    </source>
</evidence>
<dbReference type="NCBIfam" id="TIGR00521">
    <property type="entry name" value="coaBC_dfp"/>
    <property type="match status" value="1"/>
</dbReference>
<comment type="function">
    <text evidence="4">Catalyzes two steps in the biosynthesis of coenzyme A. In the first step cysteine is conjugated to 4'-phosphopantothenate to form 4-phosphopantothenoylcysteine, in the latter compound is decarboxylated to form 4'-phosphopantotheine.</text>
</comment>
<dbReference type="PANTHER" id="PTHR14359">
    <property type="entry name" value="HOMO-OLIGOMERIC FLAVIN CONTAINING CYS DECARBOXYLASE FAMILY"/>
    <property type="match status" value="1"/>
</dbReference>
<feature type="binding site" evidence="3">
    <location>
        <position position="344"/>
    </location>
    <ligand>
        <name>CTP</name>
        <dbReference type="ChEBI" id="CHEBI:37563"/>
    </ligand>
</feature>
<dbReference type="SUPFAM" id="SSF52507">
    <property type="entry name" value="Homo-oligomeric flavin-containing Cys decarboxylases, HFCD"/>
    <property type="match status" value="1"/>
</dbReference>
<keyword evidence="3" id="KW-0479">Metal-binding</keyword>
<evidence type="ECO:0000256" key="1">
    <source>
        <dbReference type="ARBA" id="ARBA00022793"/>
    </source>
</evidence>
<keyword evidence="2 3" id="KW-0456">Lyase</keyword>
<keyword evidence="3 4" id="KW-0288">FMN</keyword>
<dbReference type="InterPro" id="IPR036551">
    <property type="entry name" value="Flavin_trans-like"/>
</dbReference>
<keyword evidence="3 4" id="KW-0285">Flavoprotein</keyword>
<feature type="binding site" evidence="3">
    <location>
        <position position="289"/>
    </location>
    <ligand>
        <name>CTP</name>
        <dbReference type="ChEBI" id="CHEBI:37563"/>
    </ligand>
</feature>
<dbReference type="GO" id="GO:0010181">
    <property type="term" value="F:FMN binding"/>
    <property type="evidence" value="ECO:0007669"/>
    <property type="project" value="UniProtKB-UniRule"/>
</dbReference>
<comment type="pathway">
    <text evidence="3 4">Cofactor biosynthesis; coenzyme A biosynthesis; CoA from (R)-pantothenate: step 2/5.</text>
</comment>
<feature type="binding site" evidence="3">
    <location>
        <position position="340"/>
    </location>
    <ligand>
        <name>CTP</name>
        <dbReference type="ChEBI" id="CHEBI:37563"/>
    </ligand>
</feature>
<feature type="domain" description="DNA/pantothenate metabolism flavoprotein C-terminal" evidence="6">
    <location>
        <begin position="186"/>
        <end position="398"/>
    </location>
</feature>
<feature type="region of interest" description="Phosphopantothenate--cysteine ligase" evidence="3">
    <location>
        <begin position="190"/>
        <end position="399"/>
    </location>
</feature>
<sequence length="399" mass="43352">MLKDKKIVLGITGSIAAYKSAILTRLLVKSGAEVQIISTDAANEFITPLTLSTLSKKPVLSSFQKDETGEWNNHVELGLWADLILIAPASANTIAKCAHGICDNLLIATYLSAKCPVAFAPAMDLDMYQHQSTKDNLDKLKSYGNIIFESASGELASGLSGQGRMQEPEDLLIALEKFFNKDQKFKGKKVLITAGPTYEAIDPVRFIGNHSSGKMGYAIASAFKNAGAEVTLITGPTNIDKPIGLANIIEVTSAEEMHAAADKYFSKTDIAVLSAAVADYKAATQATEKIKKTDDSNEMMLKLVKTPDIAKSLGAKKKAHQQIIGFALETENEESNAKKKLQNKNFDLIVLNSLRNEKSAFGYDTNQVKIFDKNGLKYESALLPKSEIAQIILEQITQE</sequence>
<evidence type="ECO:0000256" key="2">
    <source>
        <dbReference type="ARBA" id="ARBA00023239"/>
    </source>
</evidence>
<gene>
    <name evidence="3 7" type="primary">coaBC</name>
    <name evidence="7" type="ORF">JKP34_09090</name>
</gene>
<comment type="function">
    <text evidence="3">Catalyzes two sequential steps in the biosynthesis of coenzyme A. In the first step cysteine is conjugated to 4'-phosphopantothenate to form 4-phosphopantothenoylcysteine. In the second step the latter compound is decarboxylated to form 4'-phosphopantotheine.</text>
</comment>
<evidence type="ECO:0000256" key="3">
    <source>
        <dbReference type="HAMAP-Rule" id="MF_02225"/>
    </source>
</evidence>
<dbReference type="GO" id="GO:0004632">
    <property type="term" value="F:phosphopantothenate--cysteine ligase activity"/>
    <property type="evidence" value="ECO:0007669"/>
    <property type="project" value="UniProtKB-UniRule"/>
</dbReference>
<dbReference type="RefSeq" id="WP_201919979.1">
    <property type="nucleotide sequence ID" value="NZ_JAERQG010000002.1"/>
</dbReference>
<keyword evidence="3" id="KW-0511">Multifunctional enzyme</keyword>
<dbReference type="Pfam" id="PF02441">
    <property type="entry name" value="Flavoprotein"/>
    <property type="match status" value="1"/>
</dbReference>
<dbReference type="GO" id="GO:0071513">
    <property type="term" value="C:phosphopantothenoylcysteine decarboxylase complex"/>
    <property type="evidence" value="ECO:0007669"/>
    <property type="project" value="TreeGrafter"/>
</dbReference>
<dbReference type="HAMAP" id="MF_02225">
    <property type="entry name" value="CoaBC"/>
    <property type="match status" value="1"/>
</dbReference>
<dbReference type="GO" id="GO:0015941">
    <property type="term" value="P:pantothenate catabolic process"/>
    <property type="evidence" value="ECO:0007669"/>
    <property type="project" value="InterPro"/>
</dbReference>
<dbReference type="InterPro" id="IPR035929">
    <property type="entry name" value="CoaB-like_sf"/>
</dbReference>
<dbReference type="EMBL" id="JAERQG010000002">
    <property type="protein sequence ID" value="MBL0765403.1"/>
    <property type="molecule type" value="Genomic_DNA"/>
</dbReference>
<dbReference type="Proteomes" id="UP000642920">
    <property type="component" value="Unassembled WGS sequence"/>
</dbReference>
<dbReference type="Gene3D" id="3.40.50.10300">
    <property type="entry name" value="CoaB-like"/>
    <property type="match status" value="1"/>
</dbReference>
<evidence type="ECO:0000259" key="5">
    <source>
        <dbReference type="Pfam" id="PF02441"/>
    </source>
</evidence>
<proteinExistence type="inferred from homology"/>
<comment type="similarity">
    <text evidence="3 4">In the N-terminal section; belongs to the HFCD (homo-oligomeric flavin containing Cys decarboxylase) superfamily.</text>
</comment>
<dbReference type="InterPro" id="IPR007085">
    <property type="entry name" value="DNA/pantothenate-metab_flavo_C"/>
</dbReference>
<comment type="catalytic activity">
    <reaction evidence="3 4">
        <text>N-[(R)-4-phosphopantothenoyl]-L-cysteine + H(+) = (R)-4'-phosphopantetheine + CO2</text>
        <dbReference type="Rhea" id="RHEA:16793"/>
        <dbReference type="ChEBI" id="CHEBI:15378"/>
        <dbReference type="ChEBI" id="CHEBI:16526"/>
        <dbReference type="ChEBI" id="CHEBI:59458"/>
        <dbReference type="ChEBI" id="CHEBI:61723"/>
        <dbReference type="EC" id="4.1.1.36"/>
    </reaction>
</comment>
<organism evidence="7 8">
    <name type="scientific">Marivirga atlantica</name>
    <dbReference type="NCBI Taxonomy" id="1548457"/>
    <lineage>
        <taxon>Bacteria</taxon>
        <taxon>Pseudomonadati</taxon>
        <taxon>Bacteroidota</taxon>
        <taxon>Cytophagia</taxon>
        <taxon>Cytophagales</taxon>
        <taxon>Marivirgaceae</taxon>
        <taxon>Marivirga</taxon>
    </lineage>
</organism>
<keyword evidence="3" id="KW-0460">Magnesium</keyword>
<dbReference type="GO" id="GO:0046872">
    <property type="term" value="F:metal ion binding"/>
    <property type="evidence" value="ECO:0007669"/>
    <property type="project" value="UniProtKB-KW"/>
</dbReference>
<dbReference type="Gene3D" id="3.40.50.1950">
    <property type="entry name" value="Flavin prenyltransferase-like"/>
    <property type="match status" value="1"/>
</dbReference>
<comment type="catalytic activity">
    <reaction evidence="3 4">
        <text>(R)-4'-phosphopantothenate + L-cysteine + CTP = N-[(R)-4-phosphopantothenoyl]-L-cysteine + CMP + diphosphate + H(+)</text>
        <dbReference type="Rhea" id="RHEA:19397"/>
        <dbReference type="ChEBI" id="CHEBI:10986"/>
        <dbReference type="ChEBI" id="CHEBI:15378"/>
        <dbReference type="ChEBI" id="CHEBI:33019"/>
        <dbReference type="ChEBI" id="CHEBI:35235"/>
        <dbReference type="ChEBI" id="CHEBI:37563"/>
        <dbReference type="ChEBI" id="CHEBI:59458"/>
        <dbReference type="ChEBI" id="CHEBI:60377"/>
        <dbReference type="EC" id="6.3.2.5"/>
    </reaction>
</comment>
<comment type="pathway">
    <text evidence="3 4">Cofactor biosynthesis; coenzyme A biosynthesis; CoA from (R)-pantothenate: step 3/5.</text>
</comment>
<feature type="domain" description="Flavoprotein" evidence="5">
    <location>
        <begin position="5"/>
        <end position="171"/>
    </location>
</feature>
<dbReference type="EC" id="4.1.1.36" evidence="3"/>
<name>A0A937AKU9_9BACT</name>
<dbReference type="PANTHER" id="PTHR14359:SF6">
    <property type="entry name" value="PHOSPHOPANTOTHENOYLCYSTEINE DECARBOXYLASE"/>
    <property type="match status" value="1"/>
</dbReference>
<dbReference type="EC" id="6.3.2.5" evidence="3"/>
<dbReference type="InterPro" id="IPR003382">
    <property type="entry name" value="Flavoprotein"/>
</dbReference>
<keyword evidence="8" id="KW-1185">Reference proteome</keyword>
<accession>A0A937AKU9</accession>
<keyword evidence="1 3" id="KW-0210">Decarboxylase</keyword>
<dbReference type="AlphaFoldDB" id="A0A937AKU9"/>